<dbReference type="EMBL" id="BAAAOR010000014">
    <property type="protein sequence ID" value="GAA1512711.1"/>
    <property type="molecule type" value="Genomic_DNA"/>
</dbReference>
<evidence type="ECO:0000313" key="5">
    <source>
        <dbReference type="EMBL" id="GAA1512711.1"/>
    </source>
</evidence>
<feature type="signal peptide" evidence="3">
    <location>
        <begin position="1"/>
        <end position="25"/>
    </location>
</feature>
<comment type="caution">
    <text evidence="5">The sequence shown here is derived from an EMBL/GenBank/DDBJ whole genome shotgun (WGS) entry which is preliminary data.</text>
</comment>
<dbReference type="PANTHER" id="PTHR30483">
    <property type="entry name" value="LEUCINE-SPECIFIC-BINDING PROTEIN"/>
    <property type="match status" value="1"/>
</dbReference>
<proteinExistence type="inferred from homology"/>
<dbReference type="Pfam" id="PF13458">
    <property type="entry name" value="Peripla_BP_6"/>
    <property type="match status" value="1"/>
</dbReference>
<dbReference type="SUPFAM" id="SSF53822">
    <property type="entry name" value="Periplasmic binding protein-like I"/>
    <property type="match status" value="1"/>
</dbReference>
<comment type="similarity">
    <text evidence="1">Belongs to the leucine-binding protein family.</text>
</comment>
<accession>A0ABN2A6R8</accession>
<protein>
    <recommendedName>
        <fullName evidence="4">Leucine-binding protein domain-containing protein</fullName>
    </recommendedName>
</protein>
<sequence>MKHIVRRAAIGACALSLASGLTACADSSDEAGGDDDVITIAVVADRTGGLAFFGERAQQGWDLALEAIDAEIAGHKVEYVEVQCDTPANCGADTTRVINEKGVDIVMGTPGSALALAIAEAAARAEVPYFETASLVNTLLPDGEAEYIFRGAMDETQLNAGVRPALEAWYDALGEDVAGKTAVVVNESSAANHNAAELQKSILDEMGVEVLDQFEYEVDSTDFAPLAARVKQADADIVLETSYVADMIALNTELSRVKLDPEVHVIVGAPSPTEQAEALGADYLEGVVHVTFPSLDVNEEGAQGIDEFLSAYREEFGEDPDSSYALTYYSSARILFAVLELADGATDAESFREAIAQIDEPTGSFANGWGAKFDERGQNQNAAPDTVQWQGGQVCTVLPAEAAACELEVG</sequence>
<evidence type="ECO:0000313" key="6">
    <source>
        <dbReference type="Proteomes" id="UP001500842"/>
    </source>
</evidence>
<evidence type="ECO:0000256" key="1">
    <source>
        <dbReference type="ARBA" id="ARBA00010062"/>
    </source>
</evidence>
<dbReference type="RefSeq" id="WP_181410602.1">
    <property type="nucleotide sequence ID" value="NZ_BAAAOR010000014.1"/>
</dbReference>
<dbReference type="Gene3D" id="3.40.50.2300">
    <property type="match status" value="2"/>
</dbReference>
<dbReference type="InterPro" id="IPR051010">
    <property type="entry name" value="BCAA_transport"/>
</dbReference>
<organism evidence="5 6">
    <name type="scientific">Nocardioides humi</name>
    <dbReference type="NCBI Taxonomy" id="449461"/>
    <lineage>
        <taxon>Bacteria</taxon>
        <taxon>Bacillati</taxon>
        <taxon>Actinomycetota</taxon>
        <taxon>Actinomycetes</taxon>
        <taxon>Propionibacteriales</taxon>
        <taxon>Nocardioidaceae</taxon>
        <taxon>Nocardioides</taxon>
    </lineage>
</organism>
<dbReference type="InterPro" id="IPR028082">
    <property type="entry name" value="Peripla_BP_I"/>
</dbReference>
<feature type="chain" id="PRO_5045080253" description="Leucine-binding protein domain-containing protein" evidence="3">
    <location>
        <begin position="26"/>
        <end position="410"/>
    </location>
</feature>
<keyword evidence="6" id="KW-1185">Reference proteome</keyword>
<feature type="domain" description="Leucine-binding protein" evidence="4">
    <location>
        <begin position="38"/>
        <end position="380"/>
    </location>
</feature>
<dbReference type="InterPro" id="IPR028081">
    <property type="entry name" value="Leu-bd"/>
</dbReference>
<evidence type="ECO:0000256" key="2">
    <source>
        <dbReference type="ARBA" id="ARBA00022729"/>
    </source>
</evidence>
<keyword evidence="2 3" id="KW-0732">Signal</keyword>
<name>A0ABN2A6R8_9ACTN</name>
<gene>
    <name evidence="5" type="ORF">GCM10009788_16580</name>
</gene>
<evidence type="ECO:0000256" key="3">
    <source>
        <dbReference type="SAM" id="SignalP"/>
    </source>
</evidence>
<dbReference type="Proteomes" id="UP001500842">
    <property type="component" value="Unassembled WGS sequence"/>
</dbReference>
<evidence type="ECO:0000259" key="4">
    <source>
        <dbReference type="Pfam" id="PF13458"/>
    </source>
</evidence>
<reference evidence="5 6" key="1">
    <citation type="journal article" date="2019" name="Int. J. Syst. Evol. Microbiol.">
        <title>The Global Catalogue of Microorganisms (GCM) 10K type strain sequencing project: providing services to taxonomists for standard genome sequencing and annotation.</title>
        <authorList>
            <consortium name="The Broad Institute Genomics Platform"/>
            <consortium name="The Broad Institute Genome Sequencing Center for Infectious Disease"/>
            <person name="Wu L."/>
            <person name="Ma J."/>
        </authorList>
    </citation>
    <scope>NUCLEOTIDE SEQUENCE [LARGE SCALE GENOMIC DNA]</scope>
    <source>
        <strain evidence="5 6">JCM 14942</strain>
    </source>
</reference>
<dbReference type="PROSITE" id="PS51257">
    <property type="entry name" value="PROKAR_LIPOPROTEIN"/>
    <property type="match status" value="1"/>
</dbReference>